<organism evidence="1 3">
    <name type="scientific">Methanobacterium formicicum</name>
    <dbReference type="NCBI Taxonomy" id="2162"/>
    <lineage>
        <taxon>Archaea</taxon>
        <taxon>Methanobacteriati</taxon>
        <taxon>Methanobacteriota</taxon>
        <taxon>Methanomada group</taxon>
        <taxon>Methanobacteria</taxon>
        <taxon>Methanobacteriales</taxon>
        <taxon>Methanobacteriaceae</taxon>
        <taxon>Methanobacterium</taxon>
    </lineage>
</organism>
<dbReference type="Proteomes" id="UP000062768">
    <property type="component" value="Chromosome I"/>
</dbReference>
<evidence type="ECO:0000313" key="1">
    <source>
        <dbReference type="EMBL" id="AIS32392.1"/>
    </source>
</evidence>
<evidence type="ECO:0000313" key="4">
    <source>
        <dbReference type="Proteomes" id="UP000062768"/>
    </source>
</evidence>
<proteinExistence type="predicted"/>
<gene>
    <name evidence="1" type="ORF">BRM9_1580</name>
    <name evidence="2" type="ORF">MB9_0729</name>
</gene>
<dbReference type="Pfam" id="PF20046">
    <property type="entry name" value="DUF6448"/>
    <property type="match status" value="1"/>
</dbReference>
<dbReference type="STRING" id="2162.BRM9_1580"/>
<reference evidence="2" key="2">
    <citation type="submission" date="2014-09" db="EMBL/GenBank/DDBJ databases">
        <authorList>
            <person name="Bishop-Lilly K.A."/>
            <person name="Broomall S.M."/>
            <person name="Chain P.S."/>
            <person name="Chertkov O."/>
            <person name="Coyne S.R."/>
            <person name="Daligault H.E."/>
            <person name="Davenport K.W."/>
            <person name="Erkkila T."/>
            <person name="Frey K.G."/>
            <person name="Gibbons H.S."/>
            <person name="Gu W."/>
            <person name="Jaissle J."/>
            <person name="Johnson S.L."/>
            <person name="Koroleva G.I."/>
            <person name="Ladner J.T."/>
            <person name="Lo C.-C."/>
            <person name="Minogue T.D."/>
            <person name="Munk C."/>
            <person name="Palacios G.F."/>
            <person name="Redden C.L."/>
            <person name="Rosenzweig C.N."/>
            <person name="Scholz M.B."/>
            <person name="Teshima H."/>
            <person name="Xu Y."/>
        </authorList>
    </citation>
    <scope>NUCLEOTIDE SEQUENCE</scope>
    <source>
        <strain evidence="2">Mb9</strain>
    </source>
</reference>
<dbReference type="EMBL" id="LN734822">
    <property type="protein sequence ID" value="CEL24372.1"/>
    <property type="molecule type" value="Genomic_DNA"/>
</dbReference>
<evidence type="ECO:0000313" key="3">
    <source>
        <dbReference type="Proteomes" id="UP000029661"/>
    </source>
</evidence>
<dbReference type="KEGG" id="mfc:BRM9_1580"/>
<reference evidence="1" key="1">
    <citation type="submission" date="2013-12" db="EMBL/GenBank/DDBJ databases">
        <title>The complete genome sequence of Methanobacterium sp. BRM9.</title>
        <authorList>
            <consortium name="Pastoral Greenhouse Gas Research Consortium"/>
            <person name="Kelly W.J."/>
            <person name="Leahy S.C."/>
            <person name="Perry R."/>
            <person name="Li D."/>
            <person name="Altermann E."/>
            <person name="Lambie S.C."/>
            <person name="Attwood G.T."/>
        </authorList>
    </citation>
    <scope>NUCLEOTIDE SEQUENCE [LARGE SCALE GENOMIC DNA]</scope>
    <source>
        <strain evidence="1">BRM9</strain>
    </source>
</reference>
<dbReference type="InterPro" id="IPR045613">
    <property type="entry name" value="DUF6448"/>
</dbReference>
<dbReference type="AlphaFoldDB" id="A0A089ZED7"/>
<dbReference type="RefSeq" id="WP_052400009.1">
    <property type="nucleotide sequence ID" value="NZ_CP006933.1"/>
</dbReference>
<evidence type="ECO:0000313" key="2">
    <source>
        <dbReference type="EMBL" id="CEL24372.1"/>
    </source>
</evidence>
<keyword evidence="4" id="KW-1185">Reference proteome</keyword>
<dbReference type="EMBL" id="CP006933">
    <property type="protein sequence ID" value="AIS32392.1"/>
    <property type="molecule type" value="Genomic_DNA"/>
</dbReference>
<protein>
    <submittedName>
        <fullName evidence="1">Uncharacterized protein</fullName>
    </submittedName>
</protein>
<dbReference type="OrthoDB" id="146833at2157"/>
<sequence>MAPHCDTMDGPVVSACKKALKMMDVNYVLPFVPETAEKELSQSFNKTLRARKLGEDAAEVADLWFFETAVRLHREGEGAPYTGLKPAGLDWGPVVPRAEEDIEKGDPNETIGFLKSVLEEELRKKFDETRSLKNYDLEDVEAAREYTESMLHFVLSSHHIYKYIISSEKH</sequence>
<dbReference type="GeneID" id="26738987"/>
<name>A0A089ZED7_METFO</name>
<accession>A0A089ZED7</accession>
<dbReference type="Proteomes" id="UP000029661">
    <property type="component" value="Chromosome"/>
</dbReference>
<dbReference type="PATRIC" id="fig|2162.10.peg.759"/>